<dbReference type="Proteomes" id="UP000823636">
    <property type="component" value="Unassembled WGS sequence"/>
</dbReference>
<dbReference type="EMBL" id="JADIMW010000064">
    <property type="protein sequence ID" value="MBO8438407.1"/>
    <property type="molecule type" value="Genomic_DNA"/>
</dbReference>
<evidence type="ECO:0000313" key="2">
    <source>
        <dbReference type="EMBL" id="MBO8438407.1"/>
    </source>
</evidence>
<feature type="chain" id="PRO_5038528516" description="Lipoprotein" evidence="1">
    <location>
        <begin position="22"/>
        <end position="119"/>
    </location>
</feature>
<organism evidence="2 3">
    <name type="scientific">Candidatus Caccoplasma merdipullorum</name>
    <dbReference type="NCBI Taxonomy" id="2840718"/>
    <lineage>
        <taxon>Bacteria</taxon>
        <taxon>Pseudomonadati</taxon>
        <taxon>Bacteroidota</taxon>
        <taxon>Bacteroidia</taxon>
        <taxon>Bacteroidales</taxon>
        <taxon>Bacteroidaceae</taxon>
        <taxon>Bacteroidaceae incertae sedis</taxon>
        <taxon>Candidatus Caccoplasma</taxon>
    </lineage>
</organism>
<protein>
    <recommendedName>
        <fullName evidence="4">Lipoprotein</fullName>
    </recommendedName>
</protein>
<proteinExistence type="predicted"/>
<accession>A0A9D9E2K8</accession>
<sequence>MKKLKSILFVIFVAALAVNIAACKDDKDSASSSKIAGTWYCEGFSDEVMVFNADGTGAYIYAPGGINDPFTFSYDEKAGTLNILWSDGSVETDYITIDGNRMYLYDEDGIAFADIYVRN</sequence>
<evidence type="ECO:0000313" key="3">
    <source>
        <dbReference type="Proteomes" id="UP000823636"/>
    </source>
</evidence>
<evidence type="ECO:0008006" key="4">
    <source>
        <dbReference type="Google" id="ProtNLM"/>
    </source>
</evidence>
<gene>
    <name evidence="2" type="ORF">IAC54_05850</name>
</gene>
<comment type="caution">
    <text evidence="2">The sequence shown here is derived from an EMBL/GenBank/DDBJ whole genome shotgun (WGS) entry which is preliminary data.</text>
</comment>
<keyword evidence="1" id="KW-0732">Signal</keyword>
<name>A0A9D9E2K8_9BACT</name>
<feature type="signal peptide" evidence="1">
    <location>
        <begin position="1"/>
        <end position="21"/>
    </location>
</feature>
<dbReference type="AlphaFoldDB" id="A0A9D9E2K8"/>
<evidence type="ECO:0000256" key="1">
    <source>
        <dbReference type="SAM" id="SignalP"/>
    </source>
</evidence>
<reference evidence="2" key="1">
    <citation type="submission" date="2020-10" db="EMBL/GenBank/DDBJ databases">
        <authorList>
            <person name="Gilroy R."/>
        </authorList>
    </citation>
    <scope>NUCLEOTIDE SEQUENCE</scope>
    <source>
        <strain evidence="2">G3-4614</strain>
    </source>
</reference>
<reference evidence="2" key="2">
    <citation type="journal article" date="2021" name="PeerJ">
        <title>Extensive microbial diversity within the chicken gut microbiome revealed by metagenomics and culture.</title>
        <authorList>
            <person name="Gilroy R."/>
            <person name="Ravi A."/>
            <person name="Getino M."/>
            <person name="Pursley I."/>
            <person name="Horton D.L."/>
            <person name="Alikhan N.F."/>
            <person name="Baker D."/>
            <person name="Gharbi K."/>
            <person name="Hall N."/>
            <person name="Watson M."/>
            <person name="Adriaenssens E.M."/>
            <person name="Foster-Nyarko E."/>
            <person name="Jarju S."/>
            <person name="Secka A."/>
            <person name="Antonio M."/>
            <person name="Oren A."/>
            <person name="Chaudhuri R.R."/>
            <person name="La Ragione R."/>
            <person name="Hildebrand F."/>
            <person name="Pallen M.J."/>
        </authorList>
    </citation>
    <scope>NUCLEOTIDE SEQUENCE</scope>
    <source>
        <strain evidence="2">G3-4614</strain>
    </source>
</reference>